<comment type="caution">
    <text evidence="4">The sequence shown here is derived from an EMBL/GenBank/DDBJ whole genome shotgun (WGS) entry which is preliminary data.</text>
</comment>
<keyword evidence="1" id="KW-0175">Coiled coil</keyword>
<evidence type="ECO:0000256" key="1">
    <source>
        <dbReference type="SAM" id="Coils"/>
    </source>
</evidence>
<dbReference type="OrthoDB" id="10683088at2759"/>
<feature type="region of interest" description="Disordered" evidence="2">
    <location>
        <begin position="109"/>
        <end position="132"/>
    </location>
</feature>
<evidence type="ECO:0000313" key="5">
    <source>
        <dbReference type="Proteomes" id="UP000078348"/>
    </source>
</evidence>
<sequence length="365" mass="41696">MDSTIESEELQCSVEKLQKTNSMLMQQCLTSCKETSSLKKENATIRTELEMTRDWLQTERENAKKERVEREKEKGAFTQQLEAMKQNEEESNRVIASLQEFSKTAINNEKKKSDDLQKQLQSMKEKDVAREKDLGSLKEQTNQLTKTVEEQTRDYGRSKQTMTTQIASLQQQLTASNALKETNSRLAQRNVSLEKELKEVIADDGGRKLSGSTEAYELVDVRKTRDRLLKEIALLRAVNEGDYQTNRTSPLDGIHVFFTVLEAAMLGKPLKDVPEAATKCIECGMSYCVSSELVKGTCPFCRMLCKAIRLEKEARERELLLDEERKETIRQCKRENQMELRKRDAIIAGLVLLFAVVIAIHLATD</sequence>
<evidence type="ECO:0000313" key="4">
    <source>
        <dbReference type="EMBL" id="OAO13330.1"/>
    </source>
</evidence>
<proteinExistence type="predicted"/>
<keyword evidence="3" id="KW-0472">Membrane</keyword>
<protein>
    <submittedName>
        <fullName evidence="4">Uncharacterized protein</fullName>
    </submittedName>
</protein>
<accession>A0A196S8F6</accession>
<name>A0A196S8F6_BLAHN</name>
<keyword evidence="3" id="KW-1133">Transmembrane helix</keyword>
<reference evidence="4 5" key="1">
    <citation type="submission" date="2016-05" db="EMBL/GenBank/DDBJ databases">
        <title>Nuclear genome of Blastocystis sp. subtype 1 NandII.</title>
        <authorList>
            <person name="Gentekaki E."/>
            <person name="Curtis B."/>
            <person name="Stairs C."/>
            <person name="Eme L."/>
            <person name="Herman E."/>
            <person name="Klimes V."/>
            <person name="Arias M.C."/>
            <person name="Elias M."/>
            <person name="Hilliou F."/>
            <person name="Klute M."/>
            <person name="Malik S.-B."/>
            <person name="Pightling A."/>
            <person name="Rachubinski R."/>
            <person name="Salas D."/>
            <person name="Schlacht A."/>
            <person name="Suga H."/>
            <person name="Archibald J."/>
            <person name="Ball S.G."/>
            <person name="Clark G."/>
            <person name="Dacks J."/>
            <person name="Van Der Giezen M."/>
            <person name="Tsaousis A."/>
            <person name="Roger A."/>
        </authorList>
    </citation>
    <scope>NUCLEOTIDE SEQUENCE [LARGE SCALE GENOMIC DNA]</scope>
    <source>
        <strain evidence="5">ATCC 50177 / NandII</strain>
    </source>
</reference>
<keyword evidence="3" id="KW-0812">Transmembrane</keyword>
<gene>
    <name evidence="4" type="ORF">AV274_5005</name>
</gene>
<evidence type="ECO:0000256" key="2">
    <source>
        <dbReference type="SAM" id="MobiDB-lite"/>
    </source>
</evidence>
<dbReference type="Proteomes" id="UP000078348">
    <property type="component" value="Unassembled WGS sequence"/>
</dbReference>
<organism evidence="4 5">
    <name type="scientific">Blastocystis sp. subtype 1 (strain ATCC 50177 / NandII)</name>
    <dbReference type="NCBI Taxonomy" id="478820"/>
    <lineage>
        <taxon>Eukaryota</taxon>
        <taxon>Sar</taxon>
        <taxon>Stramenopiles</taxon>
        <taxon>Bigyra</taxon>
        <taxon>Opalozoa</taxon>
        <taxon>Opalinata</taxon>
        <taxon>Blastocystidae</taxon>
        <taxon>Blastocystis</taxon>
    </lineage>
</organism>
<evidence type="ECO:0000256" key="3">
    <source>
        <dbReference type="SAM" id="Phobius"/>
    </source>
</evidence>
<dbReference type="EMBL" id="LXWW01000421">
    <property type="protein sequence ID" value="OAO13330.1"/>
    <property type="molecule type" value="Genomic_DNA"/>
</dbReference>
<feature type="coiled-coil region" evidence="1">
    <location>
        <begin position="7"/>
        <end position="73"/>
    </location>
</feature>
<feature type="transmembrane region" description="Helical" evidence="3">
    <location>
        <begin position="345"/>
        <end position="364"/>
    </location>
</feature>
<keyword evidence="5" id="KW-1185">Reference proteome</keyword>
<dbReference type="AlphaFoldDB" id="A0A196S8F6"/>